<dbReference type="Pfam" id="PF00011">
    <property type="entry name" value="HSP20"/>
    <property type="match status" value="1"/>
</dbReference>
<protein>
    <submittedName>
        <fullName evidence="8 9">Small heat shock protein, chloroplastic</fullName>
    </submittedName>
</protein>
<dbReference type="Gene3D" id="2.60.40.790">
    <property type="match status" value="1"/>
</dbReference>
<dbReference type="PANTHER" id="PTHR46991">
    <property type="entry name" value="23.5 KDA HEAT SHOCK PROTEIN, MITOCHONDRIAL"/>
    <property type="match status" value="1"/>
</dbReference>
<dbReference type="Proteomes" id="UP000504607">
    <property type="component" value="Chromosome 3"/>
</dbReference>
<feature type="compositionally biased region" description="Acidic residues" evidence="5">
    <location>
        <begin position="145"/>
        <end position="156"/>
    </location>
</feature>
<dbReference type="KEGG" id="egu:105041935"/>
<dbReference type="RefSeq" id="XP_010917313.1">
    <property type="nucleotide sequence ID" value="XM_010919011.3"/>
</dbReference>
<feature type="region of interest" description="Disordered" evidence="5">
    <location>
        <begin position="143"/>
        <end position="162"/>
    </location>
</feature>
<proteinExistence type="inferred from homology"/>
<dbReference type="PROSITE" id="PS01031">
    <property type="entry name" value="SHSP"/>
    <property type="match status" value="1"/>
</dbReference>
<evidence type="ECO:0000256" key="1">
    <source>
        <dbReference type="ARBA" id="ARBA00022946"/>
    </source>
</evidence>
<dbReference type="PANTHER" id="PTHR46991:SF11">
    <property type="entry name" value="SMALL HEAT SHOCK PROTEIN HSPF"/>
    <property type="match status" value="1"/>
</dbReference>
<organism evidence="7 9">
    <name type="scientific">Elaeis guineensis var. tenera</name>
    <name type="common">Oil palm</name>
    <dbReference type="NCBI Taxonomy" id="51953"/>
    <lineage>
        <taxon>Eukaryota</taxon>
        <taxon>Viridiplantae</taxon>
        <taxon>Streptophyta</taxon>
        <taxon>Embryophyta</taxon>
        <taxon>Tracheophyta</taxon>
        <taxon>Spermatophyta</taxon>
        <taxon>Magnoliopsida</taxon>
        <taxon>Liliopsida</taxon>
        <taxon>Arecaceae</taxon>
        <taxon>Arecoideae</taxon>
        <taxon>Cocoseae</taxon>
        <taxon>Elaeidinae</taxon>
        <taxon>Elaeis</taxon>
    </lineage>
</organism>
<dbReference type="CDD" id="cd06464">
    <property type="entry name" value="ACD_sHsps-like"/>
    <property type="match status" value="1"/>
</dbReference>
<evidence type="ECO:0000256" key="3">
    <source>
        <dbReference type="PROSITE-ProRule" id="PRU00285"/>
    </source>
</evidence>
<evidence type="ECO:0000313" key="9">
    <source>
        <dbReference type="RefSeq" id="XP_010917313.1"/>
    </source>
</evidence>
<reference evidence="8 9" key="1">
    <citation type="submission" date="2025-04" db="UniProtKB">
        <authorList>
            <consortium name="RefSeq"/>
        </authorList>
    </citation>
    <scope>IDENTIFICATION</scope>
</reference>
<name>A0A6I9QY98_ELAGV</name>
<dbReference type="InterPro" id="IPR002068">
    <property type="entry name" value="A-crystallin/Hsp20_dom"/>
</dbReference>
<feature type="domain" description="SHSP" evidence="6">
    <location>
        <begin position="97"/>
        <end position="208"/>
    </location>
</feature>
<evidence type="ECO:0000313" key="7">
    <source>
        <dbReference type="Proteomes" id="UP000504607"/>
    </source>
</evidence>
<keyword evidence="1" id="KW-0809">Transit peptide</keyword>
<sequence length="208" mass="24140">MAARRAPVFKLLEKLRVSPIRSASATPRSFSTETRDLAESARTLDIDRRHNYSPVPLPRRRRRRGGRRPGDFLSSFFSDAFDPFDPTWSLMDQMVESSFTAERPGWDVREDENALYLRMEMPGLGKEDVRVKVEQNTLVIKGESPEEEEWEGEEEESGRRRYSSRIDLPPNLYKIEDIKAEMKNGVLKVVVPKVKDEERQDVFLVPIQ</sequence>
<evidence type="ECO:0000256" key="4">
    <source>
        <dbReference type="RuleBase" id="RU003616"/>
    </source>
</evidence>
<keyword evidence="7" id="KW-1185">Reference proteome</keyword>
<evidence type="ECO:0000259" key="6">
    <source>
        <dbReference type="PROSITE" id="PS01031"/>
    </source>
</evidence>
<dbReference type="AlphaFoldDB" id="A0A6I9QY98"/>
<evidence type="ECO:0000256" key="2">
    <source>
        <dbReference type="ARBA" id="ARBA00023016"/>
    </source>
</evidence>
<dbReference type="GeneID" id="105041935"/>
<keyword evidence="2 8" id="KW-0346">Stress response</keyword>
<dbReference type="SUPFAM" id="SSF49764">
    <property type="entry name" value="HSP20-like chaperones"/>
    <property type="match status" value="1"/>
</dbReference>
<gene>
    <name evidence="8 9" type="primary">LOC105041935</name>
</gene>
<accession>A0A6I9QY98</accession>
<dbReference type="RefSeq" id="XP_010917312.1">
    <property type="nucleotide sequence ID" value="XM_010919010.3"/>
</dbReference>
<dbReference type="InterPro" id="IPR008978">
    <property type="entry name" value="HSP20-like_chaperone"/>
</dbReference>
<comment type="similarity">
    <text evidence="3 4">Belongs to the small heat shock protein (HSP20) family.</text>
</comment>
<dbReference type="OrthoDB" id="690411at2759"/>
<dbReference type="InterPro" id="IPR044656">
    <property type="entry name" value="HSP14.7/HSP23.5/HSP23.6-like"/>
</dbReference>
<evidence type="ECO:0000313" key="8">
    <source>
        <dbReference type="RefSeq" id="XP_010917312.1"/>
    </source>
</evidence>
<evidence type="ECO:0000256" key="5">
    <source>
        <dbReference type="SAM" id="MobiDB-lite"/>
    </source>
</evidence>